<dbReference type="SUPFAM" id="SSF49482">
    <property type="entry name" value="Aromatic compound dioxygenase"/>
    <property type="match status" value="1"/>
</dbReference>
<evidence type="ECO:0000256" key="2">
    <source>
        <dbReference type="ARBA" id="ARBA00022964"/>
    </source>
</evidence>
<organism evidence="5 6">
    <name type="scientific">Arthrobacter sulfonylureivorans</name>
    <dbReference type="NCBI Taxonomy" id="2486855"/>
    <lineage>
        <taxon>Bacteria</taxon>
        <taxon>Bacillati</taxon>
        <taxon>Actinomycetota</taxon>
        <taxon>Actinomycetes</taxon>
        <taxon>Micrococcales</taxon>
        <taxon>Micrococcaceae</taxon>
        <taxon>Arthrobacter</taxon>
    </lineage>
</organism>
<dbReference type="Proteomes" id="UP000829069">
    <property type="component" value="Chromosome"/>
</dbReference>
<sequence>MSQVEAADQVEVMDPPLADSNSAVSQLRVPVRPPIHLPQEWFHTLEGPAFGQLKLGAFDNDLTVHGVADPIGTRVRVHGKITDSGGIPVKGALVEIWQSNASGAYRDSLDVSGFPLDPNFIGAGRCMTDAVGNYSFTTIRPGPYPAQFRDGGRAWRAAHIHFSVFGQSIGHRLVTQLYFEGDPLIAHDRMINAIPNKRGQDRLIAKLDIENSISESFGPPRMFPTVDGSGAVVPTPQRTDPGVRLARNPSLLAYRFDVTLRGERATPFE</sequence>
<evidence type="ECO:0000256" key="3">
    <source>
        <dbReference type="ARBA" id="ARBA00023002"/>
    </source>
</evidence>
<dbReference type="Pfam" id="PF00775">
    <property type="entry name" value="Dioxygenase_C"/>
    <property type="match status" value="1"/>
</dbReference>
<reference evidence="5 6" key="1">
    <citation type="submission" date="2022-03" db="EMBL/GenBank/DDBJ databases">
        <title>Isotopic signatures of nitrous oxide derived from detoxification processes.</title>
        <authorList>
            <person name="Behrendt U."/>
            <person name="Buchen C."/>
            <person name="Well R."/>
            <person name="Ulrich A."/>
            <person name="Rohe L."/>
            <person name="Kolb S."/>
            <person name="Schloter M."/>
            <person name="Horn M.A."/>
            <person name="Augustin J."/>
        </authorList>
    </citation>
    <scope>NUCLEOTIDE SEQUENCE [LARGE SCALE GENOMIC DNA]</scope>
    <source>
        <strain evidence="5 6">S4-C24</strain>
    </source>
</reference>
<dbReference type="RefSeq" id="WP_241913877.1">
    <property type="nucleotide sequence ID" value="NZ_CP093326.1"/>
</dbReference>
<keyword evidence="2" id="KW-0223">Dioxygenase</keyword>
<dbReference type="PROSITE" id="PS00083">
    <property type="entry name" value="INTRADIOL_DIOXYGENAS"/>
    <property type="match status" value="1"/>
</dbReference>
<evidence type="ECO:0000259" key="4">
    <source>
        <dbReference type="PROSITE" id="PS00083"/>
    </source>
</evidence>
<dbReference type="PANTHER" id="PTHR33711:SF10">
    <property type="entry name" value="INTRADIOL RING-CLEAVAGE DIOXYGENASES DOMAIN-CONTAINING PROTEIN"/>
    <property type="match status" value="1"/>
</dbReference>
<dbReference type="InterPro" id="IPR050770">
    <property type="entry name" value="Intradiol_RC_Dioxygenase"/>
</dbReference>
<gene>
    <name evidence="5" type="ORF">MNQ99_17500</name>
</gene>
<keyword evidence="6" id="KW-1185">Reference proteome</keyword>
<feature type="domain" description="Intradiol ring-cleavage dioxygenases" evidence="4">
    <location>
        <begin position="77"/>
        <end position="105"/>
    </location>
</feature>
<name>A0ABY3W866_9MICC</name>
<dbReference type="PANTHER" id="PTHR33711">
    <property type="entry name" value="DIOXYGENASE, PUTATIVE (AFU_ORTHOLOGUE AFUA_2G02910)-RELATED"/>
    <property type="match status" value="1"/>
</dbReference>
<proteinExistence type="inferred from homology"/>
<dbReference type="InterPro" id="IPR015889">
    <property type="entry name" value="Intradiol_dOase_core"/>
</dbReference>
<evidence type="ECO:0000256" key="1">
    <source>
        <dbReference type="ARBA" id="ARBA00007825"/>
    </source>
</evidence>
<dbReference type="InterPro" id="IPR000627">
    <property type="entry name" value="Intradiol_dOase_C"/>
</dbReference>
<dbReference type="Gene3D" id="2.60.130.10">
    <property type="entry name" value="Aromatic compound dioxygenase"/>
    <property type="match status" value="1"/>
</dbReference>
<protein>
    <submittedName>
        <fullName evidence="5">Protocatechuate 3,4-dioxygenase subunit beta</fullName>
    </submittedName>
</protein>
<accession>A0ABY3W866</accession>
<evidence type="ECO:0000313" key="5">
    <source>
        <dbReference type="EMBL" id="UNK45686.1"/>
    </source>
</evidence>
<dbReference type="EMBL" id="CP093326">
    <property type="protein sequence ID" value="UNK45686.1"/>
    <property type="molecule type" value="Genomic_DNA"/>
</dbReference>
<comment type="similarity">
    <text evidence="1">Belongs to the intradiol ring-cleavage dioxygenase family.</text>
</comment>
<keyword evidence="3" id="KW-0560">Oxidoreductase</keyword>
<evidence type="ECO:0000313" key="6">
    <source>
        <dbReference type="Proteomes" id="UP000829069"/>
    </source>
</evidence>